<dbReference type="Proteomes" id="UP001396334">
    <property type="component" value="Unassembled WGS sequence"/>
</dbReference>
<dbReference type="InterPro" id="IPR036628">
    <property type="entry name" value="Clp_N_dom_sf"/>
</dbReference>
<dbReference type="SUPFAM" id="SSF81923">
    <property type="entry name" value="Double Clp-N motif"/>
    <property type="match status" value="1"/>
</dbReference>
<keyword evidence="1" id="KW-0677">Repeat</keyword>
<dbReference type="PROSITE" id="PS51903">
    <property type="entry name" value="CLP_R"/>
    <property type="match status" value="1"/>
</dbReference>
<dbReference type="EMBL" id="JBBPBN010000019">
    <property type="protein sequence ID" value="KAK9017716.1"/>
    <property type="molecule type" value="Genomic_DNA"/>
</dbReference>
<accession>A0ABR2RXK9</accession>
<evidence type="ECO:0000313" key="3">
    <source>
        <dbReference type="EMBL" id="KAK9017716.1"/>
    </source>
</evidence>
<sequence>MLVREECRRLTDDSLGTEHIILGLMGQGTGSIATKALESIGIKLKHVSDIDHLAFEFTRPGIRTLVRSFEEAGRLGHNYIGPEHLFLGLILEEVDDEPLKLALRCDTSRVQQAYRDRLGSGNDRSSRAIVCGRNYSNFENFERAL</sequence>
<feature type="domain" description="Clp R" evidence="2">
    <location>
        <begin position="1"/>
        <end position="121"/>
    </location>
</feature>
<gene>
    <name evidence="3" type="ORF">V6N11_000721</name>
</gene>
<evidence type="ECO:0000256" key="1">
    <source>
        <dbReference type="PROSITE-ProRule" id="PRU01251"/>
    </source>
</evidence>
<name>A0ABR2RXK9_9ROSI</name>
<protein>
    <recommendedName>
        <fullName evidence="2">Clp R domain-containing protein</fullName>
    </recommendedName>
</protein>
<proteinExistence type="predicted"/>
<reference evidence="3 4" key="1">
    <citation type="journal article" date="2024" name="G3 (Bethesda)">
        <title>Genome assembly of Hibiscus sabdariffa L. provides insights into metabolisms of medicinal natural products.</title>
        <authorList>
            <person name="Kim T."/>
        </authorList>
    </citation>
    <scope>NUCLEOTIDE SEQUENCE [LARGE SCALE GENOMIC DNA]</scope>
    <source>
        <strain evidence="3">TK-2024</strain>
        <tissue evidence="3">Old leaves</tissue>
    </source>
</reference>
<dbReference type="Gene3D" id="1.10.1780.10">
    <property type="entry name" value="Clp, N-terminal domain"/>
    <property type="match status" value="2"/>
</dbReference>
<evidence type="ECO:0000259" key="2">
    <source>
        <dbReference type="PROSITE" id="PS51903"/>
    </source>
</evidence>
<organism evidence="3 4">
    <name type="scientific">Hibiscus sabdariffa</name>
    <name type="common">roselle</name>
    <dbReference type="NCBI Taxonomy" id="183260"/>
    <lineage>
        <taxon>Eukaryota</taxon>
        <taxon>Viridiplantae</taxon>
        <taxon>Streptophyta</taxon>
        <taxon>Embryophyta</taxon>
        <taxon>Tracheophyta</taxon>
        <taxon>Spermatophyta</taxon>
        <taxon>Magnoliopsida</taxon>
        <taxon>eudicotyledons</taxon>
        <taxon>Gunneridae</taxon>
        <taxon>Pentapetalae</taxon>
        <taxon>rosids</taxon>
        <taxon>malvids</taxon>
        <taxon>Malvales</taxon>
        <taxon>Malvaceae</taxon>
        <taxon>Malvoideae</taxon>
        <taxon>Hibiscus</taxon>
    </lineage>
</organism>
<comment type="caution">
    <text evidence="3">The sequence shown here is derived from an EMBL/GenBank/DDBJ whole genome shotgun (WGS) entry which is preliminary data.</text>
</comment>
<keyword evidence="4" id="KW-1185">Reference proteome</keyword>
<evidence type="ECO:0000313" key="4">
    <source>
        <dbReference type="Proteomes" id="UP001396334"/>
    </source>
</evidence>
<dbReference type="InterPro" id="IPR004176">
    <property type="entry name" value="Clp_R_N"/>
</dbReference>